<dbReference type="PANTHER" id="PTHR11061:SF30">
    <property type="entry name" value="TRNA (URACIL(54)-C(5))-METHYLTRANSFERASE"/>
    <property type="match status" value="1"/>
</dbReference>
<dbReference type="PROSITE" id="PS50926">
    <property type="entry name" value="TRAM"/>
    <property type="match status" value="1"/>
</dbReference>
<dbReference type="InterPro" id="IPR029063">
    <property type="entry name" value="SAM-dependent_MTases_sf"/>
</dbReference>
<evidence type="ECO:0000256" key="1">
    <source>
        <dbReference type="ARBA" id="ARBA00022603"/>
    </source>
</evidence>
<dbReference type="NCBIfam" id="TIGR00479">
    <property type="entry name" value="rumA"/>
    <property type="match status" value="1"/>
</dbReference>
<keyword evidence="3 4" id="KW-0949">S-adenosyl-L-methionine</keyword>
<dbReference type="PROSITE" id="PS01230">
    <property type="entry name" value="TRMA_1"/>
    <property type="match status" value="1"/>
</dbReference>
<organism evidence="7 8">
    <name type="scientific">Anaerospora hongkongensis</name>
    <dbReference type="NCBI Taxonomy" id="244830"/>
    <lineage>
        <taxon>Bacteria</taxon>
        <taxon>Bacillati</taxon>
        <taxon>Bacillota</taxon>
        <taxon>Negativicutes</taxon>
        <taxon>Selenomonadales</taxon>
        <taxon>Sporomusaceae</taxon>
        <taxon>Anaerospora</taxon>
    </lineage>
</organism>
<keyword evidence="1 4" id="KW-0489">Methyltransferase</keyword>
<feature type="domain" description="TRAM" evidence="6">
    <location>
        <begin position="1"/>
        <end position="50"/>
    </location>
</feature>
<proteinExistence type="inferred from homology"/>
<dbReference type="SUPFAM" id="SSF50249">
    <property type="entry name" value="Nucleic acid-binding proteins"/>
    <property type="match status" value="1"/>
</dbReference>
<feature type="binding site" evidence="4">
    <location>
        <position position="274"/>
    </location>
    <ligand>
        <name>S-adenosyl-L-methionine</name>
        <dbReference type="ChEBI" id="CHEBI:59789"/>
    </ligand>
</feature>
<comment type="similarity">
    <text evidence="4">Belongs to the class I-like SAM-binding methyltransferase superfamily. RNA M5U methyltransferase family.</text>
</comment>
<dbReference type="FunFam" id="2.40.50.140:FF:000097">
    <property type="entry name" value="23S rRNA (uracil(1939)-C(5))-methyltransferase RlmD"/>
    <property type="match status" value="1"/>
</dbReference>
<keyword evidence="2 4" id="KW-0808">Transferase</keyword>
<dbReference type="InterPro" id="IPR030390">
    <property type="entry name" value="MeTrfase_TrmA_AS"/>
</dbReference>
<evidence type="ECO:0000256" key="5">
    <source>
        <dbReference type="PROSITE-ProRule" id="PRU10015"/>
    </source>
</evidence>
<feature type="binding site" evidence="4">
    <location>
        <position position="324"/>
    </location>
    <ligand>
        <name>S-adenosyl-L-methionine</name>
        <dbReference type="ChEBI" id="CHEBI:59789"/>
    </ligand>
</feature>
<dbReference type="PROSITE" id="PS01231">
    <property type="entry name" value="TRMA_2"/>
    <property type="match status" value="1"/>
</dbReference>
<accession>A0A4R1PZP5</accession>
<evidence type="ECO:0000256" key="4">
    <source>
        <dbReference type="PROSITE-ProRule" id="PRU01024"/>
    </source>
</evidence>
<dbReference type="Pfam" id="PF05958">
    <property type="entry name" value="tRNA_U5-meth_tr"/>
    <property type="match status" value="1"/>
</dbReference>
<dbReference type="PROSITE" id="PS51687">
    <property type="entry name" value="SAM_MT_RNA_M5U"/>
    <property type="match status" value="1"/>
</dbReference>
<dbReference type="FunFam" id="2.40.50.1070:FF:000003">
    <property type="entry name" value="23S rRNA (Uracil-5-)-methyltransferase RumA"/>
    <property type="match status" value="1"/>
</dbReference>
<dbReference type="Pfam" id="PF01938">
    <property type="entry name" value="TRAM"/>
    <property type="match status" value="1"/>
</dbReference>
<dbReference type="EMBL" id="SLUI01000006">
    <property type="protein sequence ID" value="TCL37173.1"/>
    <property type="molecule type" value="Genomic_DNA"/>
</dbReference>
<dbReference type="InterPro" id="IPR002792">
    <property type="entry name" value="TRAM_dom"/>
</dbReference>
<feature type="binding site" evidence="4">
    <location>
        <position position="303"/>
    </location>
    <ligand>
        <name>S-adenosyl-L-methionine</name>
        <dbReference type="ChEBI" id="CHEBI:59789"/>
    </ligand>
</feature>
<evidence type="ECO:0000259" key="6">
    <source>
        <dbReference type="PROSITE" id="PS50926"/>
    </source>
</evidence>
<evidence type="ECO:0000313" key="7">
    <source>
        <dbReference type="EMBL" id="TCL37173.1"/>
    </source>
</evidence>
<keyword evidence="8" id="KW-1185">Reference proteome</keyword>
<dbReference type="Proteomes" id="UP000295063">
    <property type="component" value="Unassembled WGS sequence"/>
</dbReference>
<name>A0A4R1PZP5_9FIRM</name>
<dbReference type="SUPFAM" id="SSF53335">
    <property type="entry name" value="S-adenosyl-L-methionine-dependent methyltransferases"/>
    <property type="match status" value="1"/>
</dbReference>
<dbReference type="InterPro" id="IPR010280">
    <property type="entry name" value="U5_MeTrfase_fam"/>
</dbReference>
<dbReference type="Gene3D" id="2.40.50.1070">
    <property type="match status" value="1"/>
</dbReference>
<sequence length="445" mass="48583">MEIIGLGHSGEGVGRFQDFTIFVSQALPGEVVEVQVSEVKKNYAKAKLTGVKQASAERVEPLCSVYQSCGGCQLQHLSYAGQLNAKRQQVVDAVTRIGKLADVAVHPTLGAANPWYYRNKMQFPVGKAGGKVAVGCYSQGTHAIINTENCCIQHAVNNTIADQVRRIVTEFNIPTYDERTGEGVIRHVMGRVGTATGEVMVALVTAVDKLPSQEKVIAALRQAIPGLTSIVQNVNPKRGNIIMGETTRTIWGKDTITDKLGDLTFHISARSFFQVNTEQTVLLYGKAVEYAGLTGQETVIDAYCGTGTITLFLAGQAAKVYGIEIVKPAIADAWQNAQTNKIENVEFIAGDAVEVMPELYRNGVRPEVIVVDPPRAGCEPKVLETFVKMKPERIVYVSCNPASLARDLAILSEQGYQTMEIQPVDMFPHTHHVECCVWLKRKHSL</sequence>
<feature type="active site" evidence="5">
    <location>
        <position position="399"/>
    </location>
</feature>
<dbReference type="GO" id="GO:0070041">
    <property type="term" value="F:rRNA (uridine-C5-)-methyltransferase activity"/>
    <property type="evidence" value="ECO:0007669"/>
    <property type="project" value="TreeGrafter"/>
</dbReference>
<dbReference type="FunFam" id="3.40.50.150:FF:000009">
    <property type="entry name" value="23S rRNA (Uracil(1939)-C(5))-methyltransferase RlmD"/>
    <property type="match status" value="1"/>
</dbReference>
<gene>
    <name evidence="7" type="ORF">EV210_10636</name>
</gene>
<evidence type="ECO:0000256" key="2">
    <source>
        <dbReference type="ARBA" id="ARBA00022679"/>
    </source>
</evidence>
<evidence type="ECO:0000313" key="8">
    <source>
        <dbReference type="Proteomes" id="UP000295063"/>
    </source>
</evidence>
<feature type="active site" description="Nucleophile" evidence="4">
    <location>
        <position position="399"/>
    </location>
</feature>
<dbReference type="InterPro" id="IPR012340">
    <property type="entry name" value="NA-bd_OB-fold"/>
</dbReference>
<feature type="binding site" evidence="4">
    <location>
        <position position="372"/>
    </location>
    <ligand>
        <name>S-adenosyl-L-methionine</name>
        <dbReference type="ChEBI" id="CHEBI:59789"/>
    </ligand>
</feature>
<dbReference type="AlphaFoldDB" id="A0A4R1PZP5"/>
<dbReference type="CDD" id="cd02440">
    <property type="entry name" value="AdoMet_MTases"/>
    <property type="match status" value="1"/>
</dbReference>
<evidence type="ECO:0000256" key="3">
    <source>
        <dbReference type="ARBA" id="ARBA00022691"/>
    </source>
</evidence>
<dbReference type="PANTHER" id="PTHR11061">
    <property type="entry name" value="RNA M5U METHYLTRANSFERASE"/>
    <property type="match status" value="1"/>
</dbReference>
<dbReference type="InterPro" id="IPR030391">
    <property type="entry name" value="MeTrfase_TrmA_CS"/>
</dbReference>
<comment type="caution">
    <text evidence="7">The sequence shown here is derived from an EMBL/GenBank/DDBJ whole genome shotgun (WGS) entry which is preliminary data.</text>
</comment>
<protein>
    <submittedName>
        <fullName evidence="7">23S rRNA (Uracil1939-C5)-methyltransferase</fullName>
    </submittedName>
</protein>
<reference evidence="7 8" key="1">
    <citation type="submission" date="2019-03" db="EMBL/GenBank/DDBJ databases">
        <title>Genomic Encyclopedia of Type Strains, Phase IV (KMG-IV): sequencing the most valuable type-strain genomes for metagenomic binning, comparative biology and taxonomic classification.</title>
        <authorList>
            <person name="Goeker M."/>
        </authorList>
    </citation>
    <scope>NUCLEOTIDE SEQUENCE [LARGE SCALE GENOMIC DNA]</scope>
    <source>
        <strain evidence="7 8">DSM 15969</strain>
    </source>
</reference>
<dbReference type="Gene3D" id="3.40.50.150">
    <property type="entry name" value="Vaccinia Virus protein VP39"/>
    <property type="match status" value="1"/>
</dbReference>
<dbReference type="GO" id="GO:0070475">
    <property type="term" value="P:rRNA base methylation"/>
    <property type="evidence" value="ECO:0007669"/>
    <property type="project" value="TreeGrafter"/>
</dbReference>
<dbReference type="Gene3D" id="2.40.50.140">
    <property type="entry name" value="Nucleic acid-binding proteins"/>
    <property type="match status" value="1"/>
</dbReference>